<dbReference type="RefSeq" id="WP_247246063.1">
    <property type="nucleotide sequence ID" value="NZ_JALJRA010000024.1"/>
</dbReference>
<dbReference type="PANTHER" id="PTHR43317">
    <property type="entry name" value="THERMOSPERMINE SYNTHASE ACAULIS5"/>
    <property type="match status" value="1"/>
</dbReference>
<dbReference type="Proteomes" id="UP001549031">
    <property type="component" value="Unassembled WGS sequence"/>
</dbReference>
<dbReference type="Gene3D" id="3.40.50.150">
    <property type="entry name" value="Vaccinia Virus protein VP39"/>
    <property type="match status" value="1"/>
</dbReference>
<sequence>MIPWTLIDTAKVPGGNDELRLKQRGTEFSIMLGTNELMNSRLSGSEEALAHLSIDKIRDRPRPKVLIGGLGMGFTLRAALAELPEGAEVVVAELVSAVIRWARNEMAEVFNGCLDDPRVTIVEADVGELIRREKASYDAILLDVDNGPEALTREENDRIYDARGLGAAKAALRPSGVLSFWSSTPESRFTRQLRSAGFTVEEVPTRASTKGRGAKHMIWVAVKPGR</sequence>
<keyword evidence="3" id="KW-1185">Reference proteome</keyword>
<evidence type="ECO:0000313" key="2">
    <source>
        <dbReference type="EMBL" id="MET3588351.1"/>
    </source>
</evidence>
<evidence type="ECO:0000256" key="1">
    <source>
        <dbReference type="ARBA" id="ARBA00023115"/>
    </source>
</evidence>
<dbReference type="CDD" id="cd02440">
    <property type="entry name" value="AdoMet_MTases"/>
    <property type="match status" value="1"/>
</dbReference>
<comment type="caution">
    <text evidence="2">The sequence shown here is derived from an EMBL/GenBank/DDBJ whole genome shotgun (WGS) entry which is preliminary data.</text>
</comment>
<dbReference type="EMBL" id="JBEPLJ010000023">
    <property type="protein sequence ID" value="MET3588351.1"/>
    <property type="molecule type" value="Genomic_DNA"/>
</dbReference>
<dbReference type="Pfam" id="PF01564">
    <property type="entry name" value="Spermine_synth"/>
    <property type="match status" value="1"/>
</dbReference>
<organism evidence="2 3">
    <name type="scientific">Pseudorhizobium tarimense</name>
    <dbReference type="NCBI Taxonomy" id="1079109"/>
    <lineage>
        <taxon>Bacteria</taxon>
        <taxon>Pseudomonadati</taxon>
        <taxon>Pseudomonadota</taxon>
        <taxon>Alphaproteobacteria</taxon>
        <taxon>Hyphomicrobiales</taxon>
        <taxon>Rhizobiaceae</taxon>
        <taxon>Rhizobium/Agrobacterium group</taxon>
        <taxon>Pseudorhizobium</taxon>
    </lineage>
</organism>
<name>A0ABV2HCR9_9HYPH</name>
<evidence type="ECO:0000313" key="3">
    <source>
        <dbReference type="Proteomes" id="UP001549031"/>
    </source>
</evidence>
<accession>A0ABV2HCR9</accession>
<dbReference type="SUPFAM" id="SSF53335">
    <property type="entry name" value="S-adenosyl-L-methionine-dependent methyltransferases"/>
    <property type="match status" value="1"/>
</dbReference>
<protein>
    <submittedName>
        <fullName evidence="2">Spermidine synthase</fullName>
    </submittedName>
</protein>
<reference evidence="2 3" key="1">
    <citation type="submission" date="2024-06" db="EMBL/GenBank/DDBJ databases">
        <title>Genomic Encyclopedia of Type Strains, Phase IV (KMG-IV): sequencing the most valuable type-strain genomes for metagenomic binning, comparative biology and taxonomic classification.</title>
        <authorList>
            <person name="Goeker M."/>
        </authorList>
    </citation>
    <scope>NUCLEOTIDE SEQUENCE [LARGE SCALE GENOMIC DNA]</scope>
    <source>
        <strain evidence="2 3">DSM 105042</strain>
    </source>
</reference>
<keyword evidence="1" id="KW-0620">Polyamine biosynthesis</keyword>
<dbReference type="InterPro" id="IPR029063">
    <property type="entry name" value="SAM-dependent_MTases_sf"/>
</dbReference>
<gene>
    <name evidence="2" type="ORF">ABID21_004487</name>
</gene>
<dbReference type="PANTHER" id="PTHR43317:SF3">
    <property type="entry name" value="BLR2883 PROTEIN"/>
    <property type="match status" value="1"/>
</dbReference>
<proteinExistence type="predicted"/>